<dbReference type="CDD" id="cd06218">
    <property type="entry name" value="DHOD_e_trans"/>
    <property type="match status" value="1"/>
</dbReference>
<evidence type="ECO:0000313" key="14">
    <source>
        <dbReference type="EMBL" id="QSO49359.1"/>
    </source>
</evidence>
<comment type="similarity">
    <text evidence="1">Belongs to the PyrK family.</text>
</comment>
<sequence>MQQYHGTVLLNQWVSSRYKHLAVHAPGITTGCTAGQFFHLRCADGFVPLLRRPMSIYRIVPKQDEIHFLYHVKGAGTQLLGEMQQGDRLDMFGPLGHGFTLDPKWKNILILARGVGLATLAPLVQLAGEQGVKVYAVLSARTESDILSATYMRDCGAEVITVTDESGTSGVDDVHPMLEALIEMHEVDALFTCGSKRLTYLLQSLALKYNLPGQVAVEENMGCGMGMCYCCVKQFNHNGTPVNLRVCKDGPVFSLKEVMNL</sequence>
<dbReference type="GO" id="GO:0016491">
    <property type="term" value="F:oxidoreductase activity"/>
    <property type="evidence" value="ECO:0007669"/>
    <property type="project" value="InterPro"/>
</dbReference>
<dbReference type="EMBL" id="CP071182">
    <property type="protein sequence ID" value="QSO49359.1"/>
    <property type="molecule type" value="Genomic_DNA"/>
</dbReference>
<gene>
    <name evidence="14" type="ORF">JZ786_10790</name>
</gene>
<feature type="domain" description="FAD-binding FR-type" evidence="13">
    <location>
        <begin position="1"/>
        <end position="101"/>
    </location>
</feature>
<keyword evidence="15" id="KW-1185">Reference proteome</keyword>
<organism evidence="14 15">
    <name type="scientific">Alicyclobacillus mengziensis</name>
    <dbReference type="NCBI Taxonomy" id="2931921"/>
    <lineage>
        <taxon>Bacteria</taxon>
        <taxon>Bacillati</taxon>
        <taxon>Bacillota</taxon>
        <taxon>Bacilli</taxon>
        <taxon>Bacillales</taxon>
        <taxon>Alicyclobacillaceae</taxon>
        <taxon>Alicyclobacillus</taxon>
    </lineage>
</organism>
<dbReference type="GO" id="GO:0050660">
    <property type="term" value="F:flavin adenine dinucleotide binding"/>
    <property type="evidence" value="ECO:0007669"/>
    <property type="project" value="InterPro"/>
</dbReference>
<feature type="binding site" evidence="11">
    <location>
        <begin position="52"/>
        <end position="55"/>
    </location>
    <ligand>
        <name>FAD</name>
        <dbReference type="ChEBI" id="CHEBI:57692"/>
    </ligand>
</feature>
<dbReference type="Pfam" id="PF10418">
    <property type="entry name" value="DHODB_Fe-S_bind"/>
    <property type="match status" value="1"/>
</dbReference>
<evidence type="ECO:0000259" key="13">
    <source>
        <dbReference type="PROSITE" id="PS51384"/>
    </source>
</evidence>
<dbReference type="AlphaFoldDB" id="A0A9X7W2C3"/>
<keyword evidence="8 12" id="KW-0408">Iron</keyword>
<evidence type="ECO:0000256" key="9">
    <source>
        <dbReference type="ARBA" id="ARBA00023014"/>
    </source>
</evidence>
<dbReference type="Gene3D" id="2.40.30.10">
    <property type="entry name" value="Translation factors"/>
    <property type="match status" value="1"/>
</dbReference>
<evidence type="ECO:0000256" key="3">
    <source>
        <dbReference type="ARBA" id="ARBA00022630"/>
    </source>
</evidence>
<feature type="binding site" evidence="12">
    <location>
        <position position="231"/>
    </location>
    <ligand>
        <name>[2Fe-2S] cluster</name>
        <dbReference type="ChEBI" id="CHEBI:190135"/>
    </ligand>
</feature>
<dbReference type="GO" id="GO:0051537">
    <property type="term" value="F:2 iron, 2 sulfur cluster binding"/>
    <property type="evidence" value="ECO:0007669"/>
    <property type="project" value="UniProtKB-KW"/>
</dbReference>
<evidence type="ECO:0000256" key="12">
    <source>
        <dbReference type="PIRSR" id="PIRSR006816-2"/>
    </source>
</evidence>
<dbReference type="SUPFAM" id="SSF63380">
    <property type="entry name" value="Riboflavin synthase domain-like"/>
    <property type="match status" value="1"/>
</dbReference>
<dbReference type="RefSeq" id="WP_206658670.1">
    <property type="nucleotide sequence ID" value="NZ_CP071182.1"/>
</dbReference>
<evidence type="ECO:0000256" key="4">
    <source>
        <dbReference type="ARBA" id="ARBA00022714"/>
    </source>
</evidence>
<dbReference type="KEGG" id="afx:JZ786_10790"/>
<dbReference type="InterPro" id="IPR017927">
    <property type="entry name" value="FAD-bd_FR_type"/>
</dbReference>
<dbReference type="InterPro" id="IPR039261">
    <property type="entry name" value="FNR_nucleotide-bd"/>
</dbReference>
<evidence type="ECO:0000256" key="8">
    <source>
        <dbReference type="ARBA" id="ARBA00023004"/>
    </source>
</evidence>
<dbReference type="Proteomes" id="UP000663505">
    <property type="component" value="Chromosome"/>
</dbReference>
<comment type="cofactor">
    <cofactor evidence="11">
        <name>FAD</name>
        <dbReference type="ChEBI" id="CHEBI:57692"/>
    </cofactor>
    <text evidence="11">Binds 1 FAD per subunit.</text>
</comment>
<evidence type="ECO:0000256" key="10">
    <source>
        <dbReference type="ARBA" id="ARBA00034078"/>
    </source>
</evidence>
<protein>
    <submittedName>
        <fullName evidence="14">Dihydroorotate dehydrogenase electron transfer subunit</fullName>
    </submittedName>
</protein>
<dbReference type="GO" id="GO:0046872">
    <property type="term" value="F:metal ion binding"/>
    <property type="evidence" value="ECO:0007669"/>
    <property type="project" value="UniProtKB-KW"/>
</dbReference>
<feature type="binding site" evidence="12">
    <location>
        <position position="223"/>
    </location>
    <ligand>
        <name>[2Fe-2S] cluster</name>
        <dbReference type="ChEBI" id="CHEBI:190135"/>
    </ligand>
</feature>
<evidence type="ECO:0000256" key="2">
    <source>
        <dbReference type="ARBA" id="ARBA00022448"/>
    </source>
</evidence>
<keyword evidence="3 11" id="KW-0285">Flavoprotein</keyword>
<evidence type="ECO:0000256" key="11">
    <source>
        <dbReference type="PIRSR" id="PIRSR006816-1"/>
    </source>
</evidence>
<evidence type="ECO:0000313" key="15">
    <source>
        <dbReference type="Proteomes" id="UP000663505"/>
    </source>
</evidence>
<evidence type="ECO:0000256" key="5">
    <source>
        <dbReference type="ARBA" id="ARBA00022723"/>
    </source>
</evidence>
<keyword evidence="5 12" id="KW-0479">Metal-binding</keyword>
<dbReference type="InterPro" id="IPR050353">
    <property type="entry name" value="PyrK_electron_transfer"/>
</dbReference>
<evidence type="ECO:0000256" key="7">
    <source>
        <dbReference type="ARBA" id="ARBA00022982"/>
    </source>
</evidence>
<accession>A0A9X7W2C3</accession>
<dbReference type="Gene3D" id="2.10.240.10">
    <property type="entry name" value="Dihydroorotate dehydrogenase, electron transfer subunit"/>
    <property type="match status" value="1"/>
</dbReference>
<dbReference type="InterPro" id="IPR037117">
    <property type="entry name" value="Dihydroorotate_DH_ele_sf"/>
</dbReference>
<evidence type="ECO:0000256" key="1">
    <source>
        <dbReference type="ARBA" id="ARBA00006422"/>
    </source>
</evidence>
<comment type="cofactor">
    <cofactor evidence="10">
        <name>[2Fe-2S] cluster</name>
        <dbReference type="ChEBI" id="CHEBI:190135"/>
    </cofactor>
</comment>
<keyword evidence="2" id="KW-0813">Transport</keyword>
<dbReference type="PANTHER" id="PTHR43513:SF3">
    <property type="entry name" value="DIHYDROOROTATE DEHYDROGENASE B (NAD(+)), ELECTRON TRANSFER SUBUNIT-RELATED"/>
    <property type="match status" value="1"/>
</dbReference>
<comment type="cofactor">
    <cofactor evidence="12">
        <name>[2Fe-2S] cluster</name>
        <dbReference type="ChEBI" id="CHEBI:190135"/>
    </cofactor>
    <text evidence="12">Binds 1 [2Fe-2S] cluster per subunit.</text>
</comment>
<keyword evidence="4 12" id="KW-0001">2Fe-2S</keyword>
<dbReference type="PIRSF" id="PIRSF006816">
    <property type="entry name" value="Cyc3_hyd_g"/>
    <property type="match status" value="1"/>
</dbReference>
<dbReference type="Gene3D" id="3.40.50.80">
    <property type="entry name" value="Nucleotide-binding domain of ferredoxin-NADP reductase (FNR) module"/>
    <property type="match status" value="1"/>
</dbReference>
<name>A0A9X7W2C3_9BACL</name>
<dbReference type="InterPro" id="IPR019480">
    <property type="entry name" value="Dihydroorotate_DH_Fe-S-bd"/>
</dbReference>
<dbReference type="InterPro" id="IPR017938">
    <property type="entry name" value="Riboflavin_synthase-like_b-brl"/>
</dbReference>
<dbReference type="InterPro" id="IPR012165">
    <property type="entry name" value="Cyt_c3_hydrogenase_gsu"/>
</dbReference>
<feature type="binding site" evidence="12">
    <location>
        <position position="247"/>
    </location>
    <ligand>
        <name>[2Fe-2S] cluster</name>
        <dbReference type="ChEBI" id="CHEBI:190135"/>
    </ligand>
</feature>
<dbReference type="PANTHER" id="PTHR43513">
    <property type="entry name" value="DIHYDROOROTATE DEHYDROGENASE B (NAD(+)), ELECTRON TRANSFER SUBUNIT"/>
    <property type="match status" value="1"/>
</dbReference>
<dbReference type="PROSITE" id="PS51384">
    <property type="entry name" value="FAD_FR"/>
    <property type="match status" value="1"/>
</dbReference>
<proteinExistence type="inferred from homology"/>
<reference evidence="14 15" key="1">
    <citation type="submission" date="2021-02" db="EMBL/GenBank/DDBJ databases">
        <title>Alicyclobacillus curvatus sp. nov. and Alicyclobacillus mengziensis sp. nov., two acidophilic bacteria isolated from acid mine drainage.</title>
        <authorList>
            <person name="Huang Y."/>
        </authorList>
    </citation>
    <scope>NUCLEOTIDE SEQUENCE [LARGE SCALE GENOMIC DNA]</scope>
    <source>
        <strain evidence="14 15">S30H14</strain>
    </source>
</reference>
<dbReference type="SUPFAM" id="SSF52343">
    <property type="entry name" value="Ferredoxin reductase-like, C-terminal NADP-linked domain"/>
    <property type="match status" value="1"/>
</dbReference>
<keyword evidence="9 12" id="KW-0411">Iron-sulfur</keyword>
<evidence type="ECO:0000256" key="6">
    <source>
        <dbReference type="ARBA" id="ARBA00022827"/>
    </source>
</evidence>
<keyword evidence="6 11" id="KW-0274">FAD</keyword>
<feature type="binding site" evidence="11">
    <location>
        <begin position="76"/>
        <end position="77"/>
    </location>
    <ligand>
        <name>FAD</name>
        <dbReference type="ChEBI" id="CHEBI:57692"/>
    </ligand>
</feature>
<keyword evidence="7" id="KW-0249">Electron transport</keyword>
<feature type="binding site" evidence="12">
    <location>
        <position position="228"/>
    </location>
    <ligand>
        <name>[2Fe-2S] cluster</name>
        <dbReference type="ChEBI" id="CHEBI:190135"/>
    </ligand>
</feature>
<dbReference type="GO" id="GO:0006221">
    <property type="term" value="P:pyrimidine nucleotide biosynthetic process"/>
    <property type="evidence" value="ECO:0007669"/>
    <property type="project" value="InterPro"/>
</dbReference>